<dbReference type="Proteomes" id="UP000199615">
    <property type="component" value="Unassembled WGS sequence"/>
</dbReference>
<protein>
    <submittedName>
        <fullName evidence="1">Uncharacterized protein</fullName>
    </submittedName>
</protein>
<keyword evidence="2" id="KW-1185">Reference proteome</keyword>
<gene>
    <name evidence="1" type="ORF">SAMN05444123_108116</name>
</gene>
<dbReference type="RefSeq" id="WP_092685167.1">
    <property type="nucleotide sequence ID" value="NZ_FODT01000008.1"/>
</dbReference>
<organism evidence="1 2">
    <name type="scientific">Rhodopseudomonas pseudopalustris</name>
    <dbReference type="NCBI Taxonomy" id="1513892"/>
    <lineage>
        <taxon>Bacteria</taxon>
        <taxon>Pseudomonadati</taxon>
        <taxon>Pseudomonadota</taxon>
        <taxon>Alphaproteobacteria</taxon>
        <taxon>Hyphomicrobiales</taxon>
        <taxon>Nitrobacteraceae</taxon>
        <taxon>Rhodopseudomonas</taxon>
    </lineage>
</organism>
<dbReference type="AlphaFoldDB" id="A0A1H8V8G4"/>
<proteinExistence type="predicted"/>
<dbReference type="EMBL" id="FODT01000008">
    <property type="protein sequence ID" value="SEP11611.1"/>
    <property type="molecule type" value="Genomic_DNA"/>
</dbReference>
<dbReference type="OrthoDB" id="7770859at2"/>
<reference evidence="2" key="1">
    <citation type="submission" date="2016-10" db="EMBL/GenBank/DDBJ databases">
        <authorList>
            <person name="Varghese N."/>
            <person name="Submissions S."/>
        </authorList>
    </citation>
    <scope>NUCLEOTIDE SEQUENCE [LARGE SCALE GENOMIC DNA]</scope>
    <source>
        <strain evidence="2">DSM 123</strain>
    </source>
</reference>
<name>A0A1H8V8G4_9BRAD</name>
<evidence type="ECO:0000313" key="1">
    <source>
        <dbReference type="EMBL" id="SEP11611.1"/>
    </source>
</evidence>
<evidence type="ECO:0000313" key="2">
    <source>
        <dbReference type="Proteomes" id="UP000199615"/>
    </source>
</evidence>
<accession>A0A1H8V8G4</accession>
<sequence length="224" mass="24336">MTRSISEQAYNALRSGSLVDRDFLWFQVRRYSDGSPVYDGMWSDVGDYTAQVIDPDTGGIATRSYVGTFTLVRISDIALVSNLTVQTITIDLAQCSGRVNDLLRGYDCKQGIVQIHRGLFDPATREQAGPALSRFYGLIDDIKIPTPKAGEDGPVEIICTSHTQELTRASSDTRSDASQRRRGATDKFYQDVANVGDRQHFWGRTSGAVGSSTRSVTAGGGGIG</sequence>